<comment type="caution">
    <text evidence="2">The sequence shown here is derived from an EMBL/GenBank/DDBJ whole genome shotgun (WGS) entry which is preliminary data.</text>
</comment>
<dbReference type="AlphaFoldDB" id="A0A549SS45"/>
<accession>A0A549SS45</accession>
<keyword evidence="2" id="KW-0808">Transferase</keyword>
<dbReference type="EMBL" id="VJMF01000046">
    <property type="protein sequence ID" value="TRL32456.1"/>
    <property type="molecule type" value="Genomic_DNA"/>
</dbReference>
<name>A0A549SS45_METSR</name>
<evidence type="ECO:0000313" key="2">
    <source>
        <dbReference type="EMBL" id="TRL32456.1"/>
    </source>
</evidence>
<dbReference type="Gene3D" id="3.40.50.150">
    <property type="entry name" value="Vaccinia Virus protein VP39"/>
    <property type="match status" value="1"/>
</dbReference>
<protein>
    <submittedName>
        <fullName evidence="2">FkbM family methyltransferase</fullName>
    </submittedName>
</protein>
<proteinExistence type="predicted"/>
<sequence length="229" mass="26628">MHEVREISESIYDSVLKSKFRRLSEILENPFFLQVGACDGVTSENMRDVFNETDWSAVMLEPLPDMFAKLQVNWAHKPKFQLVNAALAPYDGTAEIRRIPPEDVRASDAWEWGISSLNGVDSSFGRPGFHKETAEFLTSRSRLEQVKTISFETLKKNVGIKRIDYIQIDTEGYDRIVMEEIDLVRFRPFLIQCEIYNLSTVDRAKLFGYLQRHGYSILYWTFDLIAYHL</sequence>
<dbReference type="RefSeq" id="WP_142863228.1">
    <property type="nucleotide sequence ID" value="NZ_VJMF01000046.1"/>
</dbReference>
<evidence type="ECO:0000313" key="3">
    <source>
        <dbReference type="Proteomes" id="UP000316781"/>
    </source>
</evidence>
<dbReference type="NCBIfam" id="TIGR01444">
    <property type="entry name" value="fkbM_fam"/>
    <property type="match status" value="1"/>
</dbReference>
<dbReference type="GO" id="GO:0008168">
    <property type="term" value="F:methyltransferase activity"/>
    <property type="evidence" value="ECO:0007669"/>
    <property type="project" value="UniProtKB-KW"/>
</dbReference>
<dbReference type="InterPro" id="IPR006342">
    <property type="entry name" value="FkbM_mtfrase"/>
</dbReference>
<dbReference type="Pfam" id="PF05050">
    <property type="entry name" value="Methyltransf_21"/>
    <property type="match status" value="1"/>
</dbReference>
<dbReference type="GO" id="GO:0032259">
    <property type="term" value="P:methylation"/>
    <property type="evidence" value="ECO:0007669"/>
    <property type="project" value="UniProtKB-KW"/>
</dbReference>
<evidence type="ECO:0000259" key="1">
    <source>
        <dbReference type="Pfam" id="PF05050"/>
    </source>
</evidence>
<keyword evidence="2" id="KW-0489">Methyltransferase</keyword>
<feature type="domain" description="Methyltransferase FkbM" evidence="1">
    <location>
        <begin position="34"/>
        <end position="216"/>
    </location>
</feature>
<dbReference type="SUPFAM" id="SSF53335">
    <property type="entry name" value="S-adenosyl-L-methionine-dependent methyltransferases"/>
    <property type="match status" value="1"/>
</dbReference>
<dbReference type="InterPro" id="IPR029063">
    <property type="entry name" value="SAM-dependent_MTases_sf"/>
</dbReference>
<dbReference type="Proteomes" id="UP000316781">
    <property type="component" value="Unassembled WGS sequence"/>
</dbReference>
<gene>
    <name evidence="2" type="ORF">FM996_12115</name>
</gene>
<organism evidence="2 3">
    <name type="scientific">Methylosinus sporium</name>
    <dbReference type="NCBI Taxonomy" id="428"/>
    <lineage>
        <taxon>Bacteria</taxon>
        <taxon>Pseudomonadati</taxon>
        <taxon>Pseudomonadota</taxon>
        <taxon>Alphaproteobacteria</taxon>
        <taxon>Hyphomicrobiales</taxon>
        <taxon>Methylocystaceae</taxon>
        <taxon>Methylosinus</taxon>
    </lineage>
</organism>
<reference evidence="2 3" key="1">
    <citation type="submission" date="2019-07" db="EMBL/GenBank/DDBJ databases">
        <title>Ln-dependent methylotrophs.</title>
        <authorList>
            <person name="Tani A."/>
        </authorList>
    </citation>
    <scope>NUCLEOTIDE SEQUENCE [LARGE SCALE GENOMIC DNA]</scope>
    <source>
        <strain evidence="2 3">SM89A</strain>
    </source>
</reference>